<dbReference type="InterPro" id="IPR043128">
    <property type="entry name" value="Rev_trsase/Diguanyl_cyclase"/>
</dbReference>
<reference evidence="6 7" key="1">
    <citation type="submission" date="2018-06" db="EMBL/GenBank/DDBJ databases">
        <title>Rhizobium wuzhouense sp. nov., isolated from roots of Oryza officinalis.</title>
        <authorList>
            <person name="Yuan T."/>
        </authorList>
    </citation>
    <scope>NUCLEOTIDE SEQUENCE [LARGE SCALE GENOMIC DNA]</scope>
    <source>
        <strain evidence="6 7">W44</strain>
    </source>
</reference>
<dbReference type="PROSITE" id="PS50887">
    <property type="entry name" value="GGDEF"/>
    <property type="match status" value="1"/>
</dbReference>
<keyword evidence="7" id="KW-1185">Reference proteome</keyword>
<dbReference type="SMART" id="SM00267">
    <property type="entry name" value="GGDEF"/>
    <property type="match status" value="1"/>
</dbReference>
<dbReference type="PANTHER" id="PTHR45138">
    <property type="entry name" value="REGULATORY COMPONENTS OF SENSORY TRANSDUCTION SYSTEM"/>
    <property type="match status" value="1"/>
</dbReference>
<dbReference type="RefSeq" id="WP_110789770.1">
    <property type="nucleotide sequence ID" value="NZ_QJRY01000001.1"/>
</dbReference>
<evidence type="ECO:0000256" key="4">
    <source>
        <dbReference type="SAM" id="Phobius"/>
    </source>
</evidence>
<dbReference type="InterPro" id="IPR029787">
    <property type="entry name" value="Nucleotide_cyclase"/>
</dbReference>
<comment type="catalytic activity">
    <reaction evidence="2">
        <text>2 GTP = 3',3'-c-di-GMP + 2 diphosphate</text>
        <dbReference type="Rhea" id="RHEA:24898"/>
        <dbReference type="ChEBI" id="CHEBI:33019"/>
        <dbReference type="ChEBI" id="CHEBI:37565"/>
        <dbReference type="ChEBI" id="CHEBI:58805"/>
        <dbReference type="EC" id="2.7.7.65"/>
    </reaction>
</comment>
<evidence type="ECO:0000256" key="1">
    <source>
        <dbReference type="ARBA" id="ARBA00012528"/>
    </source>
</evidence>
<dbReference type="Gene3D" id="3.30.70.270">
    <property type="match status" value="1"/>
</dbReference>
<dbReference type="Proteomes" id="UP000247536">
    <property type="component" value="Unassembled WGS sequence"/>
</dbReference>
<feature type="region of interest" description="Disordered" evidence="3">
    <location>
        <begin position="385"/>
        <end position="408"/>
    </location>
</feature>
<evidence type="ECO:0000313" key="6">
    <source>
        <dbReference type="EMBL" id="PYB77335.1"/>
    </source>
</evidence>
<dbReference type="EMBL" id="QJRY01000001">
    <property type="protein sequence ID" value="PYB77335.1"/>
    <property type="molecule type" value="Genomic_DNA"/>
</dbReference>
<feature type="transmembrane region" description="Helical" evidence="4">
    <location>
        <begin position="60"/>
        <end position="82"/>
    </location>
</feature>
<dbReference type="CDD" id="cd01949">
    <property type="entry name" value="GGDEF"/>
    <property type="match status" value="1"/>
</dbReference>
<dbReference type="EC" id="2.7.7.65" evidence="1"/>
<evidence type="ECO:0000256" key="3">
    <source>
        <dbReference type="SAM" id="MobiDB-lite"/>
    </source>
</evidence>
<protein>
    <recommendedName>
        <fullName evidence="1">diguanylate cyclase</fullName>
        <ecNumber evidence="1">2.7.7.65</ecNumber>
    </recommendedName>
</protein>
<feature type="transmembrane region" description="Helical" evidence="4">
    <location>
        <begin position="118"/>
        <end position="139"/>
    </location>
</feature>
<comment type="caution">
    <text evidence="6">The sequence shown here is derived from an EMBL/GenBank/DDBJ whole genome shotgun (WGS) entry which is preliminary data.</text>
</comment>
<feature type="domain" description="GGDEF" evidence="5">
    <location>
        <begin position="247"/>
        <end position="380"/>
    </location>
</feature>
<organism evidence="6 7">
    <name type="scientific">Rhizobium wuzhouense</name>
    <dbReference type="NCBI Taxonomy" id="1986026"/>
    <lineage>
        <taxon>Bacteria</taxon>
        <taxon>Pseudomonadati</taxon>
        <taxon>Pseudomonadota</taxon>
        <taxon>Alphaproteobacteria</taxon>
        <taxon>Hyphomicrobiales</taxon>
        <taxon>Rhizobiaceae</taxon>
        <taxon>Rhizobium/Agrobacterium group</taxon>
        <taxon>Rhizobium</taxon>
    </lineage>
</organism>
<dbReference type="InterPro" id="IPR000160">
    <property type="entry name" value="GGDEF_dom"/>
</dbReference>
<feature type="transmembrane region" description="Helical" evidence="4">
    <location>
        <begin position="6"/>
        <end position="28"/>
    </location>
</feature>
<feature type="transmembrane region" description="Helical" evidence="4">
    <location>
        <begin position="187"/>
        <end position="209"/>
    </location>
</feature>
<gene>
    <name evidence="6" type="ORF">DMY87_02910</name>
</gene>
<sequence>MLDLLTVISYNAVINFAVLVVATIAWVRNPHQKEIVFWALASWFMVIGAIGTSLTEYVPYNIMGYIGGLIYVARTSLMRLGFKEFYGQPYRLRHGFHVAVLTCMGMVLAGLLEDPTPVRISLVYLGSAVNLALGTLDLWRAKPGERLPSARLAAVVYGAYALSTLLITPLPVLYPVHFEGRIPVSDWMTYTSMLLLIFNLLSFLMAMVLKLERGGEIQRQLAERDNLTGLANRRMFLHQAAKLAERQGTAIAVLDLDHFKRVNDTYGHKGGDDALQQFAERTSALLPPDAIFGRLGGEEFGICLPNRDSATALATIEAARLAITSEDICSGDNRFRLSFSCGMVVTDGTARSLDAWMAEADIGLYEAKNQGRNRVVFQHAAISDANPETVPGPKTGSAESHRPVLLSA</sequence>
<evidence type="ECO:0000256" key="2">
    <source>
        <dbReference type="ARBA" id="ARBA00034247"/>
    </source>
</evidence>
<dbReference type="InterPro" id="IPR050469">
    <property type="entry name" value="Diguanylate_Cyclase"/>
</dbReference>
<keyword evidence="4" id="KW-1133">Transmembrane helix</keyword>
<dbReference type="PANTHER" id="PTHR45138:SF9">
    <property type="entry name" value="DIGUANYLATE CYCLASE DGCM-RELATED"/>
    <property type="match status" value="1"/>
</dbReference>
<dbReference type="Pfam" id="PF00990">
    <property type="entry name" value="GGDEF"/>
    <property type="match status" value="1"/>
</dbReference>
<dbReference type="SUPFAM" id="SSF55073">
    <property type="entry name" value="Nucleotide cyclase"/>
    <property type="match status" value="1"/>
</dbReference>
<feature type="transmembrane region" description="Helical" evidence="4">
    <location>
        <begin position="35"/>
        <end position="54"/>
    </location>
</feature>
<dbReference type="NCBIfam" id="TIGR00254">
    <property type="entry name" value="GGDEF"/>
    <property type="match status" value="1"/>
</dbReference>
<proteinExistence type="predicted"/>
<feature type="transmembrane region" description="Helical" evidence="4">
    <location>
        <begin position="94"/>
        <end position="112"/>
    </location>
</feature>
<keyword evidence="4" id="KW-0472">Membrane</keyword>
<feature type="transmembrane region" description="Helical" evidence="4">
    <location>
        <begin position="151"/>
        <end position="175"/>
    </location>
</feature>
<accession>A0ABX5NVY8</accession>
<keyword evidence="4" id="KW-0812">Transmembrane</keyword>
<evidence type="ECO:0000313" key="7">
    <source>
        <dbReference type="Proteomes" id="UP000247536"/>
    </source>
</evidence>
<evidence type="ECO:0000259" key="5">
    <source>
        <dbReference type="PROSITE" id="PS50887"/>
    </source>
</evidence>
<name>A0ABX5NVY8_9HYPH</name>